<reference evidence="1 2" key="1">
    <citation type="submission" date="2018-01" db="EMBL/GenBank/DDBJ databases">
        <title>Saezia sanguinis gen. nov., sp. nov., in the order Burkholderiales isolated from human blood.</title>
        <authorList>
            <person name="Medina-Pascual M.J."/>
            <person name="Valdezate S."/>
            <person name="Monzon S."/>
            <person name="Cuesta I."/>
            <person name="Carrasco G."/>
            <person name="Villalon P."/>
            <person name="Saez-Nieto J.A."/>
        </authorList>
    </citation>
    <scope>NUCLEOTIDE SEQUENCE [LARGE SCALE GENOMIC DNA]</scope>
    <source>
        <strain evidence="1 2">CNM695-12</strain>
    </source>
</reference>
<name>A0A433SEW9_9BURK</name>
<dbReference type="RefSeq" id="WP_126979181.1">
    <property type="nucleotide sequence ID" value="NZ_PQSP01000002.1"/>
</dbReference>
<evidence type="ECO:0000313" key="2">
    <source>
        <dbReference type="Proteomes" id="UP000286947"/>
    </source>
</evidence>
<proteinExistence type="predicted"/>
<accession>A0A433SEW9</accession>
<keyword evidence="2" id="KW-1185">Reference proteome</keyword>
<dbReference type="EMBL" id="PQSP01000002">
    <property type="protein sequence ID" value="RUS67272.1"/>
    <property type="molecule type" value="Genomic_DNA"/>
</dbReference>
<evidence type="ECO:0000313" key="1">
    <source>
        <dbReference type="EMBL" id="RUS67272.1"/>
    </source>
</evidence>
<gene>
    <name evidence="1" type="ORF">CUZ56_01215</name>
</gene>
<comment type="caution">
    <text evidence="1">The sequence shown here is derived from an EMBL/GenBank/DDBJ whole genome shotgun (WGS) entry which is preliminary data.</text>
</comment>
<protein>
    <submittedName>
        <fullName evidence="1">Uncharacterized protein</fullName>
    </submittedName>
</protein>
<sequence>MPQFTKTSQWKRFDNFKKGLEFSREIYTEAIQEYGLNEYQAFSFLYEEIDSELFSSDKIERFKAYTALFFCAYEHKVDFILDDPFTENVFDRLKNLYKDFYSNSENLKNIPDMQDEESQKIIRIVKENYVKN</sequence>
<dbReference type="AlphaFoldDB" id="A0A433SEW9"/>
<dbReference type="Proteomes" id="UP000286947">
    <property type="component" value="Unassembled WGS sequence"/>
</dbReference>
<organism evidence="1 2">
    <name type="scientific">Saezia sanguinis</name>
    <dbReference type="NCBI Taxonomy" id="1965230"/>
    <lineage>
        <taxon>Bacteria</taxon>
        <taxon>Pseudomonadati</taxon>
        <taxon>Pseudomonadota</taxon>
        <taxon>Betaproteobacteria</taxon>
        <taxon>Burkholderiales</taxon>
        <taxon>Saeziaceae</taxon>
        <taxon>Saezia</taxon>
    </lineage>
</organism>